<protein>
    <submittedName>
        <fullName evidence="1">Uncharacterized protein</fullName>
    </submittedName>
</protein>
<dbReference type="Proteomes" id="UP000281553">
    <property type="component" value="Unassembled WGS sequence"/>
</dbReference>
<accession>A0A3P7NQI7</accession>
<gene>
    <name evidence="1" type="ORF">DILT_LOCUS7300</name>
</gene>
<evidence type="ECO:0000313" key="1">
    <source>
        <dbReference type="EMBL" id="VDN11469.1"/>
    </source>
</evidence>
<reference evidence="1 2" key="1">
    <citation type="submission" date="2018-11" db="EMBL/GenBank/DDBJ databases">
        <authorList>
            <consortium name="Pathogen Informatics"/>
        </authorList>
    </citation>
    <scope>NUCLEOTIDE SEQUENCE [LARGE SCALE GENOMIC DNA]</scope>
</reference>
<dbReference type="EMBL" id="UYRU01051510">
    <property type="protein sequence ID" value="VDN11469.1"/>
    <property type="molecule type" value="Genomic_DNA"/>
</dbReference>
<dbReference type="AlphaFoldDB" id="A0A3P7NQI7"/>
<evidence type="ECO:0000313" key="2">
    <source>
        <dbReference type="Proteomes" id="UP000281553"/>
    </source>
</evidence>
<dbReference type="OrthoDB" id="10254377at2759"/>
<name>A0A3P7NQI7_DIBLA</name>
<organism evidence="1 2">
    <name type="scientific">Dibothriocephalus latus</name>
    <name type="common">Fish tapeworm</name>
    <name type="synonym">Diphyllobothrium latum</name>
    <dbReference type="NCBI Taxonomy" id="60516"/>
    <lineage>
        <taxon>Eukaryota</taxon>
        <taxon>Metazoa</taxon>
        <taxon>Spiralia</taxon>
        <taxon>Lophotrochozoa</taxon>
        <taxon>Platyhelminthes</taxon>
        <taxon>Cestoda</taxon>
        <taxon>Eucestoda</taxon>
        <taxon>Diphyllobothriidea</taxon>
        <taxon>Diphyllobothriidae</taxon>
        <taxon>Dibothriocephalus</taxon>
    </lineage>
</organism>
<sequence length="135" mass="14906">MCFDLQIKDLHSLAHAPLSTIPRSSLQNTLESVRSLAGQFLRWPRTPRLPARTRFRRPVSPTCIHRSDDTLDVGEKPIDVLQVRPLVLAKRAIAVSMAFAASASLLVIAPDFLSLSTALFMMFMSFLNSLAVDGS</sequence>
<proteinExistence type="predicted"/>
<keyword evidence="2" id="KW-1185">Reference proteome</keyword>